<dbReference type="EMBL" id="GBRH01261744">
    <property type="protein sequence ID" value="JAD36151.1"/>
    <property type="molecule type" value="Transcribed_RNA"/>
</dbReference>
<accession>A0A0A8ZBI7</accession>
<reference evidence="1" key="2">
    <citation type="journal article" date="2015" name="Data Brief">
        <title>Shoot transcriptome of the giant reed, Arundo donax.</title>
        <authorList>
            <person name="Barrero R.A."/>
            <person name="Guerrero F.D."/>
            <person name="Moolhuijzen P."/>
            <person name="Goolsby J.A."/>
            <person name="Tidwell J."/>
            <person name="Bellgard S.E."/>
            <person name="Bellgard M.I."/>
        </authorList>
    </citation>
    <scope>NUCLEOTIDE SEQUENCE</scope>
    <source>
        <tissue evidence="1">Shoot tissue taken approximately 20 cm above the soil surface</tissue>
    </source>
</reference>
<evidence type="ECO:0000313" key="1">
    <source>
        <dbReference type="EMBL" id="JAD36151.1"/>
    </source>
</evidence>
<name>A0A0A8ZBI7_ARUDO</name>
<reference evidence="1" key="1">
    <citation type="submission" date="2014-09" db="EMBL/GenBank/DDBJ databases">
        <authorList>
            <person name="Magalhaes I.L.F."/>
            <person name="Oliveira U."/>
            <person name="Santos F.R."/>
            <person name="Vidigal T.H.D.A."/>
            <person name="Brescovit A.D."/>
            <person name="Santos A.J."/>
        </authorList>
    </citation>
    <scope>NUCLEOTIDE SEQUENCE</scope>
    <source>
        <tissue evidence="1">Shoot tissue taken approximately 20 cm above the soil surface</tissue>
    </source>
</reference>
<sequence>MIPLHNQFQASGYIVSCLSQFNNDRSTSYLQV</sequence>
<protein>
    <submittedName>
        <fullName evidence="1">Uncharacterized protein</fullName>
    </submittedName>
</protein>
<organism evidence="1">
    <name type="scientific">Arundo donax</name>
    <name type="common">Giant reed</name>
    <name type="synonym">Donax arundinaceus</name>
    <dbReference type="NCBI Taxonomy" id="35708"/>
    <lineage>
        <taxon>Eukaryota</taxon>
        <taxon>Viridiplantae</taxon>
        <taxon>Streptophyta</taxon>
        <taxon>Embryophyta</taxon>
        <taxon>Tracheophyta</taxon>
        <taxon>Spermatophyta</taxon>
        <taxon>Magnoliopsida</taxon>
        <taxon>Liliopsida</taxon>
        <taxon>Poales</taxon>
        <taxon>Poaceae</taxon>
        <taxon>PACMAD clade</taxon>
        <taxon>Arundinoideae</taxon>
        <taxon>Arundineae</taxon>
        <taxon>Arundo</taxon>
    </lineage>
</organism>
<dbReference type="AlphaFoldDB" id="A0A0A8ZBI7"/>
<proteinExistence type="predicted"/>